<keyword evidence="5" id="KW-1185">Reference proteome</keyword>
<accession>A0A6P6RRF0</accession>
<proteinExistence type="predicted"/>
<dbReference type="OrthoDB" id="431068at2759"/>
<dbReference type="Proteomes" id="UP000515125">
    <property type="component" value="Unplaced"/>
</dbReference>
<dbReference type="SMART" id="SM00360">
    <property type="entry name" value="RRM"/>
    <property type="match status" value="1"/>
</dbReference>
<gene>
    <name evidence="6" type="primary">LOC113146465</name>
</gene>
<evidence type="ECO:0000256" key="2">
    <source>
        <dbReference type="ARBA" id="ARBA00022884"/>
    </source>
</evidence>
<dbReference type="Gene3D" id="3.30.70.330">
    <property type="match status" value="1"/>
</dbReference>
<dbReference type="RefSeq" id="XP_026189685.1">
    <property type="nucleotide sequence ID" value="XM_026333900.1"/>
</dbReference>
<dbReference type="InterPro" id="IPR050666">
    <property type="entry name" value="ESRP"/>
</dbReference>
<dbReference type="GeneID" id="113146465"/>
<sequence>MGAPRRIPILQHAAALVPTKEENHVLTSSAGITSLFSFHRTSLLVSGFFFLRMAAGGAPALWGCLRRSTASLPFWISGSLLSSISPKNSIYMQCRSWVLYQESNGQMQRCISILHSRNRPPRLRVRGLPFSTTKAEVASFFKNYRLAGPYETSVCLLTLPSGRPSGEAIVFFEDAEEAFRAQKEQHMKFLGTRFLELLIDFDTGGPQSWIDARERSEHINRKRYIGDNR</sequence>
<dbReference type="CDD" id="cd12254">
    <property type="entry name" value="RRM_hnRNPH_ESRPs_RBM12_like"/>
    <property type="match status" value="1"/>
</dbReference>
<evidence type="ECO:0000256" key="1">
    <source>
        <dbReference type="ARBA" id="ARBA00022737"/>
    </source>
</evidence>
<dbReference type="PROSITE" id="PS50102">
    <property type="entry name" value="RRM"/>
    <property type="match status" value="1"/>
</dbReference>
<dbReference type="PANTHER" id="PTHR13976">
    <property type="entry name" value="HETEROGENEOUS NUCLEAR RIBONUCLEOPROTEIN-RELATED"/>
    <property type="match status" value="1"/>
</dbReference>
<dbReference type="InterPro" id="IPR000504">
    <property type="entry name" value="RRM_dom"/>
</dbReference>
<dbReference type="InterPro" id="IPR035979">
    <property type="entry name" value="RBD_domain_sf"/>
</dbReference>
<dbReference type="AlphaFoldDB" id="A0A6P6RRF0"/>
<evidence type="ECO:0000313" key="5">
    <source>
        <dbReference type="Proteomes" id="UP000515125"/>
    </source>
</evidence>
<keyword evidence="1" id="KW-0677">Repeat</keyword>
<evidence type="ECO:0000259" key="4">
    <source>
        <dbReference type="PROSITE" id="PS50102"/>
    </source>
</evidence>
<organism evidence="5 6">
    <name type="scientific">Cyclospora cayetanensis</name>
    <dbReference type="NCBI Taxonomy" id="88456"/>
    <lineage>
        <taxon>Eukaryota</taxon>
        <taxon>Sar</taxon>
        <taxon>Alveolata</taxon>
        <taxon>Apicomplexa</taxon>
        <taxon>Conoidasida</taxon>
        <taxon>Coccidia</taxon>
        <taxon>Eucoccidiorida</taxon>
        <taxon>Eimeriorina</taxon>
        <taxon>Eimeriidae</taxon>
        <taxon>Cyclospora</taxon>
    </lineage>
</organism>
<keyword evidence="2 3" id="KW-0694">RNA-binding</keyword>
<dbReference type="InterPro" id="IPR012677">
    <property type="entry name" value="Nucleotide-bd_a/b_plait_sf"/>
</dbReference>
<protein>
    <submittedName>
        <fullName evidence="6">Uncharacterized protein LOC113146465</fullName>
    </submittedName>
</protein>
<dbReference type="GO" id="GO:0003723">
    <property type="term" value="F:RNA binding"/>
    <property type="evidence" value="ECO:0007669"/>
    <property type="project" value="UniProtKB-UniRule"/>
</dbReference>
<feature type="domain" description="RRM" evidence="4">
    <location>
        <begin position="121"/>
        <end position="204"/>
    </location>
</feature>
<dbReference type="SUPFAM" id="SSF54928">
    <property type="entry name" value="RNA-binding domain, RBD"/>
    <property type="match status" value="1"/>
</dbReference>
<evidence type="ECO:0000256" key="3">
    <source>
        <dbReference type="PROSITE-ProRule" id="PRU00176"/>
    </source>
</evidence>
<name>A0A6P6RRF0_9EIME</name>
<reference evidence="6" key="1">
    <citation type="submission" date="2025-08" db="UniProtKB">
        <authorList>
            <consortium name="RefSeq"/>
        </authorList>
    </citation>
    <scope>IDENTIFICATION</scope>
</reference>
<evidence type="ECO:0000313" key="6">
    <source>
        <dbReference type="RefSeq" id="XP_026189685.1"/>
    </source>
</evidence>
<dbReference type="Pfam" id="PF00076">
    <property type="entry name" value="RRM_1"/>
    <property type="match status" value="1"/>
</dbReference>